<protein>
    <submittedName>
        <fullName evidence="1">Uncharacterized protein</fullName>
    </submittedName>
</protein>
<organism evidence="1 2">
    <name type="scientific">Ensete ventricosum</name>
    <name type="common">Abyssinian banana</name>
    <name type="synonym">Musa ensete</name>
    <dbReference type="NCBI Taxonomy" id="4639"/>
    <lineage>
        <taxon>Eukaryota</taxon>
        <taxon>Viridiplantae</taxon>
        <taxon>Streptophyta</taxon>
        <taxon>Embryophyta</taxon>
        <taxon>Tracheophyta</taxon>
        <taxon>Spermatophyta</taxon>
        <taxon>Magnoliopsida</taxon>
        <taxon>Liliopsida</taxon>
        <taxon>Zingiberales</taxon>
        <taxon>Musaceae</taxon>
        <taxon>Ensete</taxon>
    </lineage>
</organism>
<reference evidence="1 2" key="1">
    <citation type="submission" date="2022-12" db="EMBL/GenBank/DDBJ databases">
        <title>Chromosome-scale assembly of the Ensete ventricosum genome.</title>
        <authorList>
            <person name="Dussert Y."/>
            <person name="Stocks J."/>
            <person name="Wendawek A."/>
            <person name="Woldeyes F."/>
            <person name="Nichols R.A."/>
            <person name="Borrell J.S."/>
        </authorList>
    </citation>
    <scope>NUCLEOTIDE SEQUENCE [LARGE SCALE GENOMIC DNA]</scope>
    <source>
        <strain evidence="2">cv. Maze</strain>
        <tissue evidence="1">Seeds</tissue>
    </source>
</reference>
<evidence type="ECO:0000313" key="2">
    <source>
        <dbReference type="Proteomes" id="UP001222027"/>
    </source>
</evidence>
<keyword evidence="2" id="KW-1185">Reference proteome</keyword>
<gene>
    <name evidence="1" type="ORF">OPV22_022441</name>
</gene>
<name>A0AAV8QFM0_ENSVE</name>
<comment type="caution">
    <text evidence="1">The sequence shown here is derived from an EMBL/GenBank/DDBJ whole genome shotgun (WGS) entry which is preliminary data.</text>
</comment>
<sequence>MQHHFSSAEKTEKCKIACPRYEQVPSSLLFQGEEMRIWIAHPATYGCKPASAITSCSECRAAMPTQLGAR</sequence>
<proteinExistence type="predicted"/>
<dbReference type="AlphaFoldDB" id="A0AAV8QFM0"/>
<dbReference type="Proteomes" id="UP001222027">
    <property type="component" value="Unassembled WGS sequence"/>
</dbReference>
<evidence type="ECO:0000313" key="1">
    <source>
        <dbReference type="EMBL" id="KAJ8478714.1"/>
    </source>
</evidence>
<accession>A0AAV8QFM0</accession>
<dbReference type="EMBL" id="JAQQAF010000006">
    <property type="protein sequence ID" value="KAJ8478714.1"/>
    <property type="molecule type" value="Genomic_DNA"/>
</dbReference>